<dbReference type="Proteomes" id="UP000821853">
    <property type="component" value="Chromosome 1"/>
</dbReference>
<sequence>MHALTQSEKLLGKDGSLITHVKSYHLAAVSSGKEFLQRISAPQRSTESQLNAHRLSQVKENRRTRVPVINAIIFPGRQNIYLQGHSDDGAPLKDCGMNERRNFQGAFTFSD</sequence>
<proteinExistence type="predicted"/>
<accession>A0A9J6FGX2</accession>
<reference evidence="1 2" key="1">
    <citation type="journal article" date="2020" name="Cell">
        <title>Large-Scale Comparative Analyses of Tick Genomes Elucidate Their Genetic Diversity and Vector Capacities.</title>
        <authorList>
            <consortium name="Tick Genome and Microbiome Consortium (TIGMIC)"/>
            <person name="Jia N."/>
            <person name="Wang J."/>
            <person name="Shi W."/>
            <person name="Du L."/>
            <person name="Sun Y."/>
            <person name="Zhan W."/>
            <person name="Jiang J.F."/>
            <person name="Wang Q."/>
            <person name="Zhang B."/>
            <person name="Ji P."/>
            <person name="Bell-Sakyi L."/>
            <person name="Cui X.M."/>
            <person name="Yuan T.T."/>
            <person name="Jiang B.G."/>
            <person name="Yang W.F."/>
            <person name="Lam T.T."/>
            <person name="Chang Q.C."/>
            <person name="Ding S.J."/>
            <person name="Wang X.J."/>
            <person name="Zhu J.G."/>
            <person name="Ruan X.D."/>
            <person name="Zhao L."/>
            <person name="Wei J.T."/>
            <person name="Ye R.Z."/>
            <person name="Que T.C."/>
            <person name="Du C.H."/>
            <person name="Zhou Y.H."/>
            <person name="Cheng J.X."/>
            <person name="Dai P.F."/>
            <person name="Guo W.B."/>
            <person name="Han X.H."/>
            <person name="Huang E.J."/>
            <person name="Li L.F."/>
            <person name="Wei W."/>
            <person name="Gao Y.C."/>
            <person name="Liu J.Z."/>
            <person name="Shao H.Z."/>
            <person name="Wang X."/>
            <person name="Wang C.C."/>
            <person name="Yang T.C."/>
            <person name="Huo Q.B."/>
            <person name="Li W."/>
            <person name="Chen H.Y."/>
            <person name="Chen S.E."/>
            <person name="Zhou L.G."/>
            <person name="Ni X.B."/>
            <person name="Tian J.H."/>
            <person name="Sheng Y."/>
            <person name="Liu T."/>
            <person name="Pan Y.S."/>
            <person name="Xia L.Y."/>
            <person name="Li J."/>
            <person name="Zhao F."/>
            <person name="Cao W.C."/>
        </authorList>
    </citation>
    <scope>NUCLEOTIDE SEQUENCE [LARGE SCALE GENOMIC DNA]</scope>
    <source>
        <strain evidence="1">HaeL-2018</strain>
    </source>
</reference>
<gene>
    <name evidence="1" type="ORF">HPB48_014986</name>
</gene>
<dbReference type="VEuPathDB" id="VectorBase:HLOH_058217"/>
<dbReference type="AlphaFoldDB" id="A0A9J6FGX2"/>
<keyword evidence="2" id="KW-1185">Reference proteome</keyword>
<protein>
    <submittedName>
        <fullName evidence="1">Uncharacterized protein</fullName>
    </submittedName>
</protein>
<evidence type="ECO:0000313" key="2">
    <source>
        <dbReference type="Proteomes" id="UP000821853"/>
    </source>
</evidence>
<name>A0A9J6FGX2_HAELO</name>
<evidence type="ECO:0000313" key="1">
    <source>
        <dbReference type="EMBL" id="KAH9362047.1"/>
    </source>
</evidence>
<comment type="caution">
    <text evidence="1">The sequence shown here is derived from an EMBL/GenBank/DDBJ whole genome shotgun (WGS) entry which is preliminary data.</text>
</comment>
<dbReference type="OrthoDB" id="10071114at2759"/>
<organism evidence="1 2">
    <name type="scientific">Haemaphysalis longicornis</name>
    <name type="common">Bush tick</name>
    <dbReference type="NCBI Taxonomy" id="44386"/>
    <lineage>
        <taxon>Eukaryota</taxon>
        <taxon>Metazoa</taxon>
        <taxon>Ecdysozoa</taxon>
        <taxon>Arthropoda</taxon>
        <taxon>Chelicerata</taxon>
        <taxon>Arachnida</taxon>
        <taxon>Acari</taxon>
        <taxon>Parasitiformes</taxon>
        <taxon>Ixodida</taxon>
        <taxon>Ixodoidea</taxon>
        <taxon>Ixodidae</taxon>
        <taxon>Haemaphysalinae</taxon>
        <taxon>Haemaphysalis</taxon>
    </lineage>
</organism>
<dbReference type="EMBL" id="JABSTR010000001">
    <property type="protein sequence ID" value="KAH9362047.1"/>
    <property type="molecule type" value="Genomic_DNA"/>
</dbReference>